<evidence type="ECO:0000256" key="1">
    <source>
        <dbReference type="ARBA" id="ARBA00004651"/>
    </source>
</evidence>
<dbReference type="AlphaFoldDB" id="E1SU44"/>
<evidence type="ECO:0000259" key="7">
    <source>
        <dbReference type="Pfam" id="PF03553"/>
    </source>
</evidence>
<name>E1SU44_FERBD</name>
<keyword evidence="5 6" id="KW-0472">Membrane</keyword>
<evidence type="ECO:0000256" key="6">
    <source>
        <dbReference type="SAM" id="Phobius"/>
    </source>
</evidence>
<feature type="transmembrane region" description="Helical" evidence="6">
    <location>
        <begin position="6"/>
        <end position="25"/>
    </location>
</feature>
<evidence type="ECO:0000256" key="2">
    <source>
        <dbReference type="ARBA" id="ARBA00022475"/>
    </source>
</evidence>
<feature type="transmembrane region" description="Helical" evidence="6">
    <location>
        <begin position="419"/>
        <end position="441"/>
    </location>
</feature>
<evidence type="ECO:0000313" key="8">
    <source>
        <dbReference type="EMBL" id="ADN75191.1"/>
    </source>
</evidence>
<dbReference type="STRING" id="550540.Fbal_0982"/>
<evidence type="ECO:0000256" key="5">
    <source>
        <dbReference type="ARBA" id="ARBA00023136"/>
    </source>
</evidence>
<dbReference type="eggNOG" id="COG1757">
    <property type="taxonomic scope" value="Bacteria"/>
</dbReference>
<dbReference type="KEGG" id="fbl:Fbal_0982"/>
<dbReference type="PANTHER" id="PTHR43478:SF1">
    <property type="entry name" value="NA+_H+ ANTIPORTER NHAC-LIKE C-TERMINAL DOMAIN-CONTAINING PROTEIN"/>
    <property type="match status" value="1"/>
</dbReference>
<evidence type="ECO:0000256" key="3">
    <source>
        <dbReference type="ARBA" id="ARBA00022692"/>
    </source>
</evidence>
<feature type="transmembrane region" description="Helical" evidence="6">
    <location>
        <begin position="349"/>
        <end position="368"/>
    </location>
</feature>
<organism evidence="8 9">
    <name type="scientific">Ferrimonas balearica (strain DSM 9799 / CCM 4581 / KCTC 23876 / PAT)</name>
    <dbReference type="NCBI Taxonomy" id="550540"/>
    <lineage>
        <taxon>Bacteria</taxon>
        <taxon>Pseudomonadati</taxon>
        <taxon>Pseudomonadota</taxon>
        <taxon>Gammaproteobacteria</taxon>
        <taxon>Alteromonadales</taxon>
        <taxon>Ferrimonadaceae</taxon>
        <taxon>Ferrimonas</taxon>
    </lineage>
</organism>
<dbReference type="EMBL" id="CP002209">
    <property type="protein sequence ID" value="ADN75191.1"/>
    <property type="molecule type" value="Genomic_DNA"/>
</dbReference>
<keyword evidence="2" id="KW-1003">Cell membrane</keyword>
<proteinExistence type="predicted"/>
<feature type="transmembrane region" description="Helical" evidence="6">
    <location>
        <begin position="389"/>
        <end position="413"/>
    </location>
</feature>
<dbReference type="PANTHER" id="PTHR43478">
    <property type="entry name" value="NA+/H+ ANTIPORTER-RELATED"/>
    <property type="match status" value="1"/>
</dbReference>
<keyword evidence="3 6" id="KW-0812">Transmembrane</keyword>
<gene>
    <name evidence="8" type="ordered locus">Fbal_0982</name>
</gene>
<feature type="domain" description="Na+/H+ antiporter NhaC-like C-terminal" evidence="7">
    <location>
        <begin position="165"/>
        <end position="490"/>
    </location>
</feature>
<dbReference type="Proteomes" id="UP000006683">
    <property type="component" value="Chromosome"/>
</dbReference>
<dbReference type="GO" id="GO:0005886">
    <property type="term" value="C:plasma membrane"/>
    <property type="evidence" value="ECO:0007669"/>
    <property type="project" value="UniProtKB-SubCell"/>
</dbReference>
<dbReference type="OrthoDB" id="9762978at2"/>
<feature type="transmembrane region" description="Helical" evidence="6">
    <location>
        <begin position="116"/>
        <end position="140"/>
    </location>
</feature>
<reference evidence="8 9" key="1">
    <citation type="journal article" date="2010" name="Stand. Genomic Sci.">
        <title>Complete genome sequence of Ferrimonas balearica type strain (PAT).</title>
        <authorList>
            <person name="Nolan M."/>
            <person name="Sikorski J."/>
            <person name="Davenport K."/>
            <person name="Lucas S."/>
            <person name="Glavina Del Rio T."/>
            <person name="Tice H."/>
            <person name="Cheng J."/>
            <person name="Goodwin L."/>
            <person name="Pitluck S."/>
            <person name="Liolios K."/>
            <person name="Ivanova N."/>
            <person name="Mavromatis K."/>
            <person name="Ovchinnikova G."/>
            <person name="Pati A."/>
            <person name="Chen A."/>
            <person name="Palaniappan K."/>
            <person name="Land M."/>
            <person name="Hauser L."/>
            <person name="Chang Y."/>
            <person name="Jeffries C."/>
            <person name="Tapia R."/>
            <person name="Brettin T."/>
            <person name="Detter J."/>
            <person name="Han C."/>
            <person name="Yasawong M."/>
            <person name="Rohde M."/>
            <person name="Tindall B."/>
            <person name="Goker M."/>
            <person name="Woyke T."/>
            <person name="Bristow J."/>
            <person name="Eisen J."/>
            <person name="Markowitz V."/>
            <person name="Hugenholtz P."/>
            <person name="Kyrpides N."/>
            <person name="Klenk H."/>
            <person name="Lapidus A."/>
        </authorList>
    </citation>
    <scope>NUCLEOTIDE SEQUENCE [LARGE SCALE GENOMIC DNA]</scope>
    <source>
        <strain evidence="9">DSM 9799 / CCM 4581 / KCTC 23876 / PAT</strain>
    </source>
</reference>
<feature type="transmembrane region" description="Helical" evidence="6">
    <location>
        <begin position="73"/>
        <end position="95"/>
    </location>
</feature>
<dbReference type="HOGENOM" id="CLU_018751_1_0_6"/>
<sequence>MVSMQFANTAFALLPPVVAILMAVITRRVLLSLGVGILLGALMYNGFAPMATLSDIADRAIGLVIDDGALESWNVPLIGFLFVLGMTIAVINVTGAAKAFARWARQRVKTRRDARLMTMMLGFIIFIDDYFNTLAVGSVAKPVADDHKISREELAYGVDSTAAPVCVMAPISSWGAYIVGLIGTVFAAREITEFSALNAFLQMIPMNLYALTALALLACVIVFNLQIGPMAKAAQRATETGELWDDSKGLPPGADLDLPEADNGSIWGLLLPILALVASSVYFMLATGAANLGDEPFTVMAALENTDTTIALFYAALVSLVVALATAFYQKLTPAMISKALISGAKSMLPAVYILLFAWTIAGVIRDLGTGTYLASLVQTTMPMWCLPVLIFLLSGVTAFATGTSWGTFAIMLPIAADIAIASEMAMLLPLMAAVLAGAVFGDHCSPISDTTVLSGTGAGCHHIDHVSTQLPYAVSAALIAGLGYLAIGITHSAIAGFLVSAVALTVWVLVMRSYCDRTIAMPSASQA</sequence>
<dbReference type="GeneID" id="67181228"/>
<protein>
    <submittedName>
        <fullName evidence="8">Transporter, NhaC family</fullName>
    </submittedName>
</protein>
<comment type="subcellular location">
    <subcellularLocation>
        <location evidence="1">Cell membrane</location>
        <topology evidence="1">Multi-pass membrane protein</topology>
    </subcellularLocation>
</comment>
<dbReference type="InterPro" id="IPR018461">
    <property type="entry name" value="Na/H_Antiport_NhaC-like_C"/>
</dbReference>
<feature type="transmembrane region" description="Helical" evidence="6">
    <location>
        <begin position="471"/>
        <end position="488"/>
    </location>
</feature>
<accession>E1SU44</accession>
<dbReference type="Pfam" id="PF03553">
    <property type="entry name" value="Na_H_antiporter"/>
    <property type="match status" value="1"/>
</dbReference>
<feature type="transmembrane region" description="Helical" evidence="6">
    <location>
        <begin position="160"/>
        <end position="187"/>
    </location>
</feature>
<feature type="transmembrane region" description="Helical" evidence="6">
    <location>
        <begin position="208"/>
        <end position="227"/>
    </location>
</feature>
<feature type="transmembrane region" description="Helical" evidence="6">
    <location>
        <begin position="311"/>
        <end position="329"/>
    </location>
</feature>
<evidence type="ECO:0000313" key="9">
    <source>
        <dbReference type="Proteomes" id="UP000006683"/>
    </source>
</evidence>
<dbReference type="RefSeq" id="WP_013344497.1">
    <property type="nucleotide sequence ID" value="NC_014541.1"/>
</dbReference>
<feature type="transmembrane region" description="Helical" evidence="6">
    <location>
        <begin position="494"/>
        <end position="512"/>
    </location>
</feature>
<feature type="transmembrane region" description="Helical" evidence="6">
    <location>
        <begin position="30"/>
        <end position="53"/>
    </location>
</feature>
<keyword evidence="4 6" id="KW-1133">Transmembrane helix</keyword>
<keyword evidence="9" id="KW-1185">Reference proteome</keyword>
<evidence type="ECO:0000256" key="4">
    <source>
        <dbReference type="ARBA" id="ARBA00022989"/>
    </source>
</evidence>
<feature type="transmembrane region" description="Helical" evidence="6">
    <location>
        <begin position="266"/>
        <end position="290"/>
    </location>
</feature>